<name>A0A545TE19_9GAMM</name>
<sequence length="291" mass="33965">MSILPATLTYFGSLQHINQVINKTAIPLKEAHQLADPFLPDHTSEMEFTIEDFFEEAVKYIAHSILGRSAPRGQPNHPLQKAIMRWRLEDRFKDESEIREALQGLLPAMVEKAFNEAREHHELWATFVERKRLIPFYEKYQKLELWLQEGQHHRGAAIKFKCDEDSIFEYCHPVSYSKIPAKTVDLRGYIDHMTGNAQEIEFDPQKTILAQNYAMREFKEWRLLVDISQVDDTFIEFPIDQIQSVYIGALVSADNVAQFTKHLEKVSPKIKVFQAVCRPNEYSFEFERTSS</sequence>
<dbReference type="RefSeq" id="WP_142942079.1">
    <property type="nucleotide sequence ID" value="NZ_VIKR01000002.1"/>
</dbReference>
<organism evidence="1 2">
    <name type="scientific">Aliikangiella marina</name>
    <dbReference type="NCBI Taxonomy" id="1712262"/>
    <lineage>
        <taxon>Bacteria</taxon>
        <taxon>Pseudomonadati</taxon>
        <taxon>Pseudomonadota</taxon>
        <taxon>Gammaproteobacteria</taxon>
        <taxon>Oceanospirillales</taxon>
        <taxon>Pleioneaceae</taxon>
        <taxon>Aliikangiella</taxon>
    </lineage>
</organism>
<dbReference type="Proteomes" id="UP000317839">
    <property type="component" value="Unassembled WGS sequence"/>
</dbReference>
<evidence type="ECO:0000313" key="1">
    <source>
        <dbReference type="EMBL" id="TQV75465.1"/>
    </source>
</evidence>
<keyword evidence="2" id="KW-1185">Reference proteome</keyword>
<protein>
    <recommendedName>
        <fullName evidence="3">DUF2971 domain-containing protein</fullName>
    </recommendedName>
</protein>
<accession>A0A545TE19</accession>
<reference evidence="1 2" key="1">
    <citation type="submission" date="2019-06" db="EMBL/GenBank/DDBJ databases">
        <title>Draft genome of Aliikangiella marina GYP-15.</title>
        <authorList>
            <person name="Wang G."/>
        </authorList>
    </citation>
    <scope>NUCLEOTIDE SEQUENCE [LARGE SCALE GENOMIC DNA]</scope>
    <source>
        <strain evidence="1 2">GYP-15</strain>
    </source>
</reference>
<dbReference type="AlphaFoldDB" id="A0A545TE19"/>
<dbReference type="EMBL" id="VIKR01000002">
    <property type="protein sequence ID" value="TQV75465.1"/>
    <property type="molecule type" value="Genomic_DNA"/>
</dbReference>
<evidence type="ECO:0000313" key="2">
    <source>
        <dbReference type="Proteomes" id="UP000317839"/>
    </source>
</evidence>
<dbReference type="OrthoDB" id="4119964at2"/>
<gene>
    <name evidence="1" type="ORF">FLL45_11125</name>
</gene>
<proteinExistence type="predicted"/>
<comment type="caution">
    <text evidence="1">The sequence shown here is derived from an EMBL/GenBank/DDBJ whole genome shotgun (WGS) entry which is preliminary data.</text>
</comment>
<evidence type="ECO:0008006" key="3">
    <source>
        <dbReference type="Google" id="ProtNLM"/>
    </source>
</evidence>